<dbReference type="RefSeq" id="WP_157323162.1">
    <property type="nucleotide sequence ID" value="NZ_BMFX01000011.1"/>
</dbReference>
<feature type="chain" id="PRO_5029503333" description="DUF3558 domain-containing protein" evidence="2">
    <location>
        <begin position="25"/>
        <end position="247"/>
    </location>
</feature>
<evidence type="ECO:0000313" key="3">
    <source>
        <dbReference type="EMBL" id="MVT26323.1"/>
    </source>
</evidence>
<accession>A0A7K1UIL7</accession>
<feature type="signal peptide" evidence="2">
    <location>
        <begin position="1"/>
        <end position="24"/>
    </location>
</feature>
<organism evidence="3 4">
    <name type="scientific">Nesterenkonia alkaliphila</name>
    <dbReference type="NCBI Taxonomy" id="1463631"/>
    <lineage>
        <taxon>Bacteria</taxon>
        <taxon>Bacillati</taxon>
        <taxon>Actinomycetota</taxon>
        <taxon>Actinomycetes</taxon>
        <taxon>Micrococcales</taxon>
        <taxon>Micrococcaceae</taxon>
        <taxon>Nesterenkonia</taxon>
    </lineage>
</organism>
<name>A0A7K1UIL7_9MICC</name>
<dbReference type="AlphaFoldDB" id="A0A7K1UIL7"/>
<gene>
    <name evidence="3" type="ORF">GNZ21_08130</name>
</gene>
<keyword evidence="4" id="KW-1185">Reference proteome</keyword>
<dbReference type="EMBL" id="WRPM01000059">
    <property type="protein sequence ID" value="MVT26323.1"/>
    <property type="molecule type" value="Genomic_DNA"/>
</dbReference>
<protein>
    <recommendedName>
        <fullName evidence="5">DUF3558 domain-containing protein</fullName>
    </recommendedName>
</protein>
<feature type="region of interest" description="Disordered" evidence="1">
    <location>
        <begin position="26"/>
        <end position="100"/>
    </location>
</feature>
<evidence type="ECO:0000256" key="1">
    <source>
        <dbReference type="SAM" id="MobiDB-lite"/>
    </source>
</evidence>
<evidence type="ECO:0008006" key="5">
    <source>
        <dbReference type="Google" id="ProtNLM"/>
    </source>
</evidence>
<keyword evidence="2" id="KW-0732">Signal</keyword>
<sequence>MTTSHSTRGLAALLSVGALTLTLAACGDDDDRTPGQLGQEPAAENEPAEEPETEQEDDAEEPEEPEADTEPEEPAQEDPLDDEEDVEDEDDDPLPGADSDLELDQEIVCDMLDTSHLDDLAGGDHSFTTDPETAFSGTYYCRWESEDYSGDMQEADYYGGLLLDASVTPGDDLVSAEEYFEMHRDSTTFSVTELDGIGVEAYMVEDLGSIYVLFEDDHYLYFQGVGDFWDDHALDLAEEFAENWENK</sequence>
<proteinExistence type="predicted"/>
<feature type="compositionally biased region" description="Acidic residues" evidence="1">
    <location>
        <begin position="46"/>
        <end position="100"/>
    </location>
</feature>
<comment type="caution">
    <text evidence="3">The sequence shown here is derived from an EMBL/GenBank/DDBJ whole genome shotgun (WGS) entry which is preliminary data.</text>
</comment>
<evidence type="ECO:0000256" key="2">
    <source>
        <dbReference type="SAM" id="SignalP"/>
    </source>
</evidence>
<evidence type="ECO:0000313" key="4">
    <source>
        <dbReference type="Proteomes" id="UP000460157"/>
    </source>
</evidence>
<reference evidence="3 4" key="1">
    <citation type="submission" date="2019-12" db="EMBL/GenBank/DDBJ databases">
        <title>Nesterenkonia muleiensis sp. nov., a novel actinobacterium isolated from sap of Populus euphratica.</title>
        <authorList>
            <person name="Wang R."/>
        </authorList>
    </citation>
    <scope>NUCLEOTIDE SEQUENCE [LARGE SCALE GENOMIC DNA]</scope>
    <source>
        <strain evidence="3 4">F10</strain>
    </source>
</reference>
<dbReference type="Proteomes" id="UP000460157">
    <property type="component" value="Unassembled WGS sequence"/>
</dbReference>